<reference evidence="2" key="1">
    <citation type="submission" date="2018-02" db="EMBL/GenBank/DDBJ databases">
        <title>Rhizophora mucronata_Transcriptome.</title>
        <authorList>
            <person name="Meera S.P."/>
            <person name="Sreeshan A."/>
            <person name="Augustine A."/>
        </authorList>
    </citation>
    <scope>NUCLEOTIDE SEQUENCE</scope>
    <source>
        <tissue evidence="2">Leaf</tissue>
    </source>
</reference>
<feature type="region of interest" description="Disordered" evidence="1">
    <location>
        <begin position="45"/>
        <end position="81"/>
    </location>
</feature>
<protein>
    <submittedName>
        <fullName evidence="2">RNA-binding protein Nova-1</fullName>
    </submittedName>
</protein>
<name>A0A2P2IQ28_RHIMU</name>
<accession>A0A2P2IQ28</accession>
<proteinExistence type="predicted"/>
<organism evidence="2">
    <name type="scientific">Rhizophora mucronata</name>
    <name type="common">Asiatic mangrove</name>
    <dbReference type="NCBI Taxonomy" id="61149"/>
    <lineage>
        <taxon>Eukaryota</taxon>
        <taxon>Viridiplantae</taxon>
        <taxon>Streptophyta</taxon>
        <taxon>Embryophyta</taxon>
        <taxon>Tracheophyta</taxon>
        <taxon>Spermatophyta</taxon>
        <taxon>Magnoliopsida</taxon>
        <taxon>eudicotyledons</taxon>
        <taxon>Gunneridae</taxon>
        <taxon>Pentapetalae</taxon>
        <taxon>rosids</taxon>
        <taxon>fabids</taxon>
        <taxon>Malpighiales</taxon>
        <taxon>Rhizophoraceae</taxon>
        <taxon>Rhizophora</taxon>
    </lineage>
</organism>
<feature type="compositionally biased region" description="Basic and acidic residues" evidence="1">
    <location>
        <begin position="14"/>
        <end position="28"/>
    </location>
</feature>
<dbReference type="AlphaFoldDB" id="A0A2P2IQ28"/>
<feature type="compositionally biased region" description="Low complexity" evidence="1">
    <location>
        <begin position="58"/>
        <end position="68"/>
    </location>
</feature>
<feature type="region of interest" description="Disordered" evidence="1">
    <location>
        <begin position="1"/>
        <end position="28"/>
    </location>
</feature>
<dbReference type="EMBL" id="GGEC01002814">
    <property type="protein sequence ID" value="MBW83297.1"/>
    <property type="molecule type" value="Transcribed_RNA"/>
</dbReference>
<sequence length="81" mass="9000">MREQQPATEEQQEQEQKELNDGGKRKLEDTIEIAKQKVLELASRFVNDADSKRPRLGSDNASDPSSDPSPFPGTLELLSSS</sequence>
<evidence type="ECO:0000256" key="1">
    <source>
        <dbReference type="SAM" id="MobiDB-lite"/>
    </source>
</evidence>
<evidence type="ECO:0000313" key="2">
    <source>
        <dbReference type="EMBL" id="MBW83297.1"/>
    </source>
</evidence>